<feature type="compositionally biased region" description="Basic and acidic residues" evidence="1">
    <location>
        <begin position="80"/>
        <end position="100"/>
    </location>
</feature>
<comment type="caution">
    <text evidence="2">The sequence shown here is derived from an EMBL/GenBank/DDBJ whole genome shotgun (WGS) entry which is preliminary data.</text>
</comment>
<dbReference type="Proteomes" id="UP001054837">
    <property type="component" value="Unassembled WGS sequence"/>
</dbReference>
<organism evidence="2 3">
    <name type="scientific">Caerostris darwini</name>
    <dbReference type="NCBI Taxonomy" id="1538125"/>
    <lineage>
        <taxon>Eukaryota</taxon>
        <taxon>Metazoa</taxon>
        <taxon>Ecdysozoa</taxon>
        <taxon>Arthropoda</taxon>
        <taxon>Chelicerata</taxon>
        <taxon>Arachnida</taxon>
        <taxon>Araneae</taxon>
        <taxon>Araneomorphae</taxon>
        <taxon>Entelegynae</taxon>
        <taxon>Araneoidea</taxon>
        <taxon>Araneidae</taxon>
        <taxon>Caerostris</taxon>
    </lineage>
</organism>
<sequence>MEGEKRGAASNIFFPFTPLHSPPLKQKPISTSKIQIHSSPSQFKPQQDRHSKNPLRDIVLSLCLKQNPPPFGALPPSSRSPREKDTPHKRNIHEASVDPLIYRKCENDVQNLQEPSSKAHLST</sequence>
<feature type="region of interest" description="Disordered" evidence="1">
    <location>
        <begin position="1"/>
        <end position="100"/>
    </location>
</feature>
<protein>
    <submittedName>
        <fullName evidence="2">Uncharacterized protein</fullName>
    </submittedName>
</protein>
<evidence type="ECO:0000256" key="1">
    <source>
        <dbReference type="SAM" id="MobiDB-lite"/>
    </source>
</evidence>
<evidence type="ECO:0000313" key="3">
    <source>
        <dbReference type="Proteomes" id="UP001054837"/>
    </source>
</evidence>
<gene>
    <name evidence="2" type="ORF">CDAR_124571</name>
</gene>
<accession>A0AAV4RMZ0</accession>
<name>A0AAV4RMZ0_9ARAC</name>
<dbReference type="EMBL" id="BPLQ01006336">
    <property type="protein sequence ID" value="GIY21671.1"/>
    <property type="molecule type" value="Genomic_DNA"/>
</dbReference>
<keyword evidence="3" id="KW-1185">Reference proteome</keyword>
<evidence type="ECO:0000313" key="2">
    <source>
        <dbReference type="EMBL" id="GIY21671.1"/>
    </source>
</evidence>
<reference evidence="2 3" key="1">
    <citation type="submission" date="2021-06" db="EMBL/GenBank/DDBJ databases">
        <title>Caerostris darwini draft genome.</title>
        <authorList>
            <person name="Kono N."/>
            <person name="Arakawa K."/>
        </authorList>
    </citation>
    <scope>NUCLEOTIDE SEQUENCE [LARGE SCALE GENOMIC DNA]</scope>
</reference>
<proteinExistence type="predicted"/>
<feature type="compositionally biased region" description="Polar residues" evidence="1">
    <location>
        <begin position="28"/>
        <end position="45"/>
    </location>
</feature>
<feature type="compositionally biased region" description="Basic and acidic residues" evidence="1">
    <location>
        <begin position="46"/>
        <end position="55"/>
    </location>
</feature>
<dbReference type="AlphaFoldDB" id="A0AAV4RMZ0"/>